<protein>
    <recommendedName>
        <fullName evidence="9">Golgi SNAP receptor complex member 1</fullName>
    </recommendedName>
</protein>
<dbReference type="GO" id="GO:0006906">
    <property type="term" value="P:vesicle fusion"/>
    <property type="evidence" value="ECO:0007669"/>
    <property type="project" value="TreeGrafter"/>
</dbReference>
<proteinExistence type="inferred from homology"/>
<evidence type="ECO:0000256" key="3">
    <source>
        <dbReference type="ARBA" id="ARBA00022448"/>
    </source>
</evidence>
<keyword evidence="3 9" id="KW-0813">Transport</keyword>
<sequence length="229" mass="25778">MGVEENTQWEDLRREARKLEGDLDVKLSSYSKLGSMLSHGGEIAAEGSWKSMEMEIEALLEKLQDVNDAMSRCVAGTTSTMSVSQKLARHRDILHEYTQEFRRTRGHINSAREHVELLSSVRNDISEFKSDGASSSLMSSLLRERGAIHGNLAQLEDVINQAQVTKSTLAQQRMTFTEISSRMSVIADKLPMVRSLLGLIKRKKSKDTIILSLVIAACTIFLIVYWLYK</sequence>
<keyword evidence="6 10" id="KW-1133">Transmembrane helix</keyword>
<organism evidence="11 12">
    <name type="scientific">Chara braunii</name>
    <name type="common">Braun's stonewort</name>
    <dbReference type="NCBI Taxonomy" id="69332"/>
    <lineage>
        <taxon>Eukaryota</taxon>
        <taxon>Viridiplantae</taxon>
        <taxon>Streptophyta</taxon>
        <taxon>Charophyceae</taxon>
        <taxon>Charales</taxon>
        <taxon>Characeae</taxon>
        <taxon>Chara</taxon>
    </lineage>
</organism>
<keyword evidence="12" id="KW-1185">Reference proteome</keyword>
<keyword evidence="9" id="KW-0931">ER-Golgi transport</keyword>
<gene>
    <name evidence="11" type="ORF">CBR_g20431</name>
</gene>
<dbReference type="PANTHER" id="PTHR21094:SF2">
    <property type="entry name" value="GOLGI SNAP RECEPTOR COMPLEX MEMBER 1"/>
    <property type="match status" value="1"/>
</dbReference>
<dbReference type="PIRSF" id="PIRSF027109">
    <property type="entry name" value="Golgi_SNARE"/>
    <property type="match status" value="1"/>
</dbReference>
<dbReference type="STRING" id="69332.A0A388JUE5"/>
<dbReference type="GO" id="GO:0000139">
    <property type="term" value="C:Golgi membrane"/>
    <property type="evidence" value="ECO:0007669"/>
    <property type="project" value="UniProtKB-SubCell"/>
</dbReference>
<evidence type="ECO:0000256" key="7">
    <source>
        <dbReference type="ARBA" id="ARBA00023034"/>
    </source>
</evidence>
<keyword evidence="5 9" id="KW-0653">Protein transport</keyword>
<comment type="subcellular location">
    <subcellularLocation>
        <location evidence="1">Golgi apparatus membrane</location>
        <topology evidence="1">Single-pass type IV membrane protein</topology>
    </subcellularLocation>
</comment>
<dbReference type="OMA" id="QAYAVND"/>
<name>A0A388JUE5_CHABU</name>
<dbReference type="Pfam" id="PF12352">
    <property type="entry name" value="V-SNARE_C"/>
    <property type="match status" value="1"/>
</dbReference>
<comment type="subunit">
    <text evidence="9">Component of several multiprotein Golgi SNARE complexes.</text>
</comment>
<dbReference type="InterPro" id="IPR023601">
    <property type="entry name" value="Golgi_SNAP_su1"/>
</dbReference>
<dbReference type="GO" id="GO:0048219">
    <property type="term" value="P:inter-Golgi cisterna vesicle-mediated transport"/>
    <property type="evidence" value="ECO:0007669"/>
    <property type="project" value="TreeGrafter"/>
</dbReference>
<evidence type="ECO:0000256" key="6">
    <source>
        <dbReference type="ARBA" id="ARBA00022989"/>
    </source>
</evidence>
<comment type="caution">
    <text evidence="11">The sequence shown here is derived from an EMBL/GenBank/DDBJ whole genome shotgun (WGS) entry which is preliminary data.</text>
</comment>
<evidence type="ECO:0000256" key="2">
    <source>
        <dbReference type="ARBA" id="ARBA00008473"/>
    </source>
</evidence>
<dbReference type="GO" id="GO:0006888">
    <property type="term" value="P:endoplasmic reticulum to Golgi vesicle-mediated transport"/>
    <property type="evidence" value="ECO:0007669"/>
    <property type="project" value="InterPro"/>
</dbReference>
<reference evidence="11 12" key="1">
    <citation type="journal article" date="2018" name="Cell">
        <title>The Chara Genome: Secondary Complexity and Implications for Plant Terrestrialization.</title>
        <authorList>
            <person name="Nishiyama T."/>
            <person name="Sakayama H."/>
            <person name="Vries J.D."/>
            <person name="Buschmann H."/>
            <person name="Saint-Marcoux D."/>
            <person name="Ullrich K.K."/>
            <person name="Haas F.B."/>
            <person name="Vanderstraeten L."/>
            <person name="Becker D."/>
            <person name="Lang D."/>
            <person name="Vosolsobe S."/>
            <person name="Rombauts S."/>
            <person name="Wilhelmsson P.K.I."/>
            <person name="Janitza P."/>
            <person name="Kern R."/>
            <person name="Heyl A."/>
            <person name="Rumpler F."/>
            <person name="Villalobos L.I.A.C."/>
            <person name="Clay J.M."/>
            <person name="Skokan R."/>
            <person name="Toyoda A."/>
            <person name="Suzuki Y."/>
            <person name="Kagoshima H."/>
            <person name="Schijlen E."/>
            <person name="Tajeshwar N."/>
            <person name="Catarino B."/>
            <person name="Hetherington A.J."/>
            <person name="Saltykova A."/>
            <person name="Bonnot C."/>
            <person name="Breuninger H."/>
            <person name="Symeonidi A."/>
            <person name="Radhakrishnan G.V."/>
            <person name="Van Nieuwerburgh F."/>
            <person name="Deforce D."/>
            <person name="Chang C."/>
            <person name="Karol K.G."/>
            <person name="Hedrich R."/>
            <person name="Ulvskov P."/>
            <person name="Glockner G."/>
            <person name="Delwiche C.F."/>
            <person name="Petrasek J."/>
            <person name="Van de Peer Y."/>
            <person name="Friml J."/>
            <person name="Beilby M."/>
            <person name="Dolan L."/>
            <person name="Kohara Y."/>
            <person name="Sugano S."/>
            <person name="Fujiyama A."/>
            <person name="Delaux P.-M."/>
            <person name="Quint M."/>
            <person name="TheiBen G."/>
            <person name="Hagemann M."/>
            <person name="Harholt J."/>
            <person name="Dunand C."/>
            <person name="Zachgo S."/>
            <person name="Langdale J."/>
            <person name="Maumus F."/>
            <person name="Straeten D.V.D."/>
            <person name="Gould S.B."/>
            <person name="Rensing S.A."/>
        </authorList>
    </citation>
    <scope>NUCLEOTIDE SEQUENCE [LARGE SCALE GENOMIC DNA]</scope>
    <source>
        <strain evidence="11 12">S276</strain>
    </source>
</reference>
<dbReference type="Gramene" id="GBG61400">
    <property type="protein sequence ID" value="GBG61400"/>
    <property type="gene ID" value="CBR_g20431"/>
</dbReference>
<comment type="similarity">
    <text evidence="2 9">Belongs to the GOSR1 family.</text>
</comment>
<dbReference type="GO" id="GO:0015031">
    <property type="term" value="P:protein transport"/>
    <property type="evidence" value="ECO:0007669"/>
    <property type="project" value="UniProtKB-KW"/>
</dbReference>
<keyword evidence="4 10" id="KW-0812">Transmembrane</keyword>
<evidence type="ECO:0000256" key="1">
    <source>
        <dbReference type="ARBA" id="ARBA00004409"/>
    </source>
</evidence>
<evidence type="ECO:0000256" key="4">
    <source>
        <dbReference type="ARBA" id="ARBA00022692"/>
    </source>
</evidence>
<evidence type="ECO:0000313" key="11">
    <source>
        <dbReference type="EMBL" id="GBG61400.1"/>
    </source>
</evidence>
<keyword evidence="7 9" id="KW-0333">Golgi apparatus</keyword>
<dbReference type="GO" id="GO:0031201">
    <property type="term" value="C:SNARE complex"/>
    <property type="evidence" value="ECO:0007669"/>
    <property type="project" value="TreeGrafter"/>
</dbReference>
<evidence type="ECO:0000256" key="9">
    <source>
        <dbReference type="PIRNR" id="PIRNR027109"/>
    </source>
</evidence>
<evidence type="ECO:0000256" key="8">
    <source>
        <dbReference type="ARBA" id="ARBA00023136"/>
    </source>
</evidence>
<dbReference type="PANTHER" id="PTHR21094">
    <property type="entry name" value="GOS-28 SNARE- RELATED"/>
    <property type="match status" value="1"/>
</dbReference>
<accession>A0A388JUE5</accession>
<comment type="function">
    <text evidence="9">Involved in transport from the ER to the Golgi apparatus as well as in intra-Golgi transport. It belongs to a super-family of proteins called t-SNAREs or soluble NSF (N-ethylmaleimide-sensitive factor) attachment protein receptor.</text>
</comment>
<evidence type="ECO:0000256" key="10">
    <source>
        <dbReference type="SAM" id="Phobius"/>
    </source>
</evidence>
<dbReference type="Proteomes" id="UP000265515">
    <property type="component" value="Unassembled WGS sequence"/>
</dbReference>
<evidence type="ECO:0000313" key="12">
    <source>
        <dbReference type="Proteomes" id="UP000265515"/>
    </source>
</evidence>
<dbReference type="EMBL" id="BFEA01000019">
    <property type="protein sequence ID" value="GBG61400.1"/>
    <property type="molecule type" value="Genomic_DNA"/>
</dbReference>
<dbReference type="OrthoDB" id="422156at2759"/>
<dbReference type="AlphaFoldDB" id="A0A388JUE5"/>
<evidence type="ECO:0000256" key="5">
    <source>
        <dbReference type="ARBA" id="ARBA00022927"/>
    </source>
</evidence>
<dbReference type="GO" id="GO:0005801">
    <property type="term" value="C:cis-Golgi network"/>
    <property type="evidence" value="ECO:0007669"/>
    <property type="project" value="InterPro"/>
</dbReference>
<dbReference type="GO" id="GO:0005797">
    <property type="term" value="C:Golgi medial cisterna"/>
    <property type="evidence" value="ECO:0007669"/>
    <property type="project" value="TreeGrafter"/>
</dbReference>
<feature type="transmembrane region" description="Helical" evidence="10">
    <location>
        <begin position="209"/>
        <end position="228"/>
    </location>
</feature>
<keyword evidence="8 9" id="KW-0472">Membrane</keyword>
<dbReference type="GO" id="GO:0005484">
    <property type="term" value="F:SNAP receptor activity"/>
    <property type="evidence" value="ECO:0007669"/>
    <property type="project" value="TreeGrafter"/>
</dbReference>